<dbReference type="InterPro" id="IPR044788">
    <property type="entry name" value="X8_dom_prot"/>
</dbReference>
<feature type="compositionally biased region" description="Basic residues" evidence="9">
    <location>
        <begin position="445"/>
        <end position="462"/>
    </location>
</feature>
<proteinExistence type="predicted"/>
<keyword evidence="3" id="KW-0336">GPI-anchor</keyword>
<keyword evidence="13" id="KW-1185">Reference proteome</keyword>
<evidence type="ECO:0000256" key="2">
    <source>
        <dbReference type="ARBA" id="ARBA00022475"/>
    </source>
</evidence>
<dbReference type="EMBL" id="CP039350">
    <property type="protein sequence ID" value="QCD96190.1"/>
    <property type="molecule type" value="Genomic_DNA"/>
</dbReference>
<keyword evidence="7" id="KW-0325">Glycoprotein</keyword>
<evidence type="ECO:0000313" key="12">
    <source>
        <dbReference type="EMBL" id="QCD96190.1"/>
    </source>
</evidence>
<feature type="region of interest" description="Disordered" evidence="9">
    <location>
        <begin position="209"/>
        <end position="229"/>
    </location>
</feature>
<accession>A0A4D6M6A4</accession>
<dbReference type="AlphaFoldDB" id="A0A4D6M6A4"/>
<evidence type="ECO:0000313" key="13">
    <source>
        <dbReference type="Proteomes" id="UP000501690"/>
    </source>
</evidence>
<evidence type="ECO:0000256" key="4">
    <source>
        <dbReference type="ARBA" id="ARBA00022729"/>
    </source>
</evidence>
<keyword evidence="8" id="KW-0449">Lipoprotein</keyword>
<feature type="chain" id="PRO_5020037476" evidence="10">
    <location>
        <begin position="32"/>
        <end position="462"/>
    </location>
</feature>
<dbReference type="GO" id="GO:0016301">
    <property type="term" value="F:kinase activity"/>
    <property type="evidence" value="ECO:0007669"/>
    <property type="project" value="UniProtKB-KW"/>
</dbReference>
<feature type="domain" description="X8" evidence="11">
    <location>
        <begin position="259"/>
        <end position="339"/>
    </location>
</feature>
<evidence type="ECO:0000256" key="10">
    <source>
        <dbReference type="SAM" id="SignalP"/>
    </source>
</evidence>
<dbReference type="Gene3D" id="1.20.58.1040">
    <property type="match status" value="1"/>
</dbReference>
<evidence type="ECO:0000256" key="1">
    <source>
        <dbReference type="ARBA" id="ARBA00004609"/>
    </source>
</evidence>
<evidence type="ECO:0000256" key="5">
    <source>
        <dbReference type="ARBA" id="ARBA00023136"/>
    </source>
</evidence>
<dbReference type="InterPro" id="IPR012946">
    <property type="entry name" value="X8"/>
</dbReference>
<gene>
    <name evidence="12" type="ORF">DEO72_LG6g892</name>
</gene>
<dbReference type="GO" id="GO:0098552">
    <property type="term" value="C:side of membrane"/>
    <property type="evidence" value="ECO:0007669"/>
    <property type="project" value="UniProtKB-KW"/>
</dbReference>
<dbReference type="GO" id="GO:0009506">
    <property type="term" value="C:plasmodesma"/>
    <property type="evidence" value="ECO:0007669"/>
    <property type="project" value="UniProtKB-ARBA"/>
</dbReference>
<evidence type="ECO:0000256" key="7">
    <source>
        <dbReference type="ARBA" id="ARBA00023180"/>
    </source>
</evidence>
<dbReference type="PANTHER" id="PTHR31044:SF28">
    <property type="entry name" value="CARBOHYDRATE-BINDING X8 DOMAIN SUPERFAMILY PROTEIN"/>
    <property type="match status" value="1"/>
</dbReference>
<dbReference type="PANTHER" id="PTHR31044">
    <property type="entry name" value="BETA-1,3 GLUCANASE"/>
    <property type="match status" value="1"/>
</dbReference>
<feature type="region of interest" description="Disordered" evidence="9">
    <location>
        <begin position="435"/>
        <end position="462"/>
    </location>
</feature>
<protein>
    <submittedName>
        <fullName evidence="12">Histidine kinase 2/3/4</fullName>
    </submittedName>
</protein>
<dbReference type="FunFam" id="1.20.58.1040:FF:000001">
    <property type="entry name" value="Glucan endo-1,3-beta-glucosidase 4"/>
    <property type="match status" value="1"/>
</dbReference>
<evidence type="ECO:0000256" key="6">
    <source>
        <dbReference type="ARBA" id="ARBA00023157"/>
    </source>
</evidence>
<comment type="subcellular location">
    <subcellularLocation>
        <location evidence="1">Cell membrane</location>
        <topology evidence="1">Lipid-anchor</topology>
        <topology evidence="1">GPI-anchor</topology>
    </subcellularLocation>
</comment>
<evidence type="ECO:0000259" key="11">
    <source>
        <dbReference type="SMART" id="SM00768"/>
    </source>
</evidence>
<dbReference type="GO" id="GO:0005886">
    <property type="term" value="C:plasma membrane"/>
    <property type="evidence" value="ECO:0007669"/>
    <property type="project" value="UniProtKB-SubCell"/>
</dbReference>
<keyword evidence="2" id="KW-1003">Cell membrane</keyword>
<name>A0A4D6M6A4_VIGUN</name>
<dbReference type="SMART" id="SM00768">
    <property type="entry name" value="X8"/>
    <property type="match status" value="1"/>
</dbReference>
<sequence length="462" mass="50394">MAMETRRVRKSVMILLLFLTFSAISLTRCDADRSMRVLRGPRDKRNSSNNKISKKLKTVKNLVENPTVFSSNVEPYSLSSPFSLPPYESLAPIPLPENSPPFCVFPPPGTPSTTIPTPTGFQPTTPSPPDFYTSPVIPTQNPPPNPLIITPGPPEPVLNPPIIIPSPPDTSMGPPYFEPSPPYFEPTPPFIIPSPTGGITPGPPIIIPSPTEGTLPSPPSTVPSPTEGTLPSPGVFQPPVVYPPPSVPPPPNYAPRTTLWCVAKPSVPDPIIQEAMNYACWSGADCTSIQPNGPCYEPNTVYAHASYAFNSYWQRTKGAGGNCEFGGTAMLVAVDPKDLLLDGQCFHYRRRRPSTTKLKLLLPTTASFRSETQATNLTAGDEPWLRSDSLGSREGKAVDWHIYPQSSFLYPHLTFTCFSQPMALSSPAFMLSPPTVTSSSPKEYHHSRSKSRWKTRSSSRRS</sequence>
<keyword evidence="6" id="KW-1015">Disulfide bond</keyword>
<reference evidence="12 13" key="1">
    <citation type="submission" date="2019-04" db="EMBL/GenBank/DDBJ databases">
        <title>An improved genome assembly and genetic linkage map for asparagus bean, Vigna unguiculata ssp. sesquipedialis.</title>
        <authorList>
            <person name="Xia Q."/>
            <person name="Zhang R."/>
            <person name="Dong Y."/>
        </authorList>
    </citation>
    <scope>NUCLEOTIDE SEQUENCE [LARGE SCALE GENOMIC DNA]</scope>
    <source>
        <tissue evidence="12">Leaf</tissue>
    </source>
</reference>
<keyword evidence="5" id="KW-0472">Membrane</keyword>
<evidence type="ECO:0000256" key="9">
    <source>
        <dbReference type="SAM" id="MobiDB-lite"/>
    </source>
</evidence>
<organism evidence="12 13">
    <name type="scientific">Vigna unguiculata</name>
    <name type="common">Cowpea</name>
    <dbReference type="NCBI Taxonomy" id="3917"/>
    <lineage>
        <taxon>Eukaryota</taxon>
        <taxon>Viridiplantae</taxon>
        <taxon>Streptophyta</taxon>
        <taxon>Embryophyta</taxon>
        <taxon>Tracheophyta</taxon>
        <taxon>Spermatophyta</taxon>
        <taxon>Magnoliopsida</taxon>
        <taxon>eudicotyledons</taxon>
        <taxon>Gunneridae</taxon>
        <taxon>Pentapetalae</taxon>
        <taxon>rosids</taxon>
        <taxon>fabids</taxon>
        <taxon>Fabales</taxon>
        <taxon>Fabaceae</taxon>
        <taxon>Papilionoideae</taxon>
        <taxon>50 kb inversion clade</taxon>
        <taxon>NPAAA clade</taxon>
        <taxon>indigoferoid/millettioid clade</taxon>
        <taxon>Phaseoleae</taxon>
        <taxon>Vigna</taxon>
    </lineage>
</organism>
<evidence type="ECO:0000256" key="8">
    <source>
        <dbReference type="ARBA" id="ARBA00023288"/>
    </source>
</evidence>
<feature type="signal peptide" evidence="10">
    <location>
        <begin position="1"/>
        <end position="31"/>
    </location>
</feature>
<keyword evidence="4 10" id="KW-0732">Signal</keyword>
<keyword evidence="12" id="KW-0808">Transferase</keyword>
<evidence type="ECO:0000256" key="3">
    <source>
        <dbReference type="ARBA" id="ARBA00022622"/>
    </source>
</evidence>
<dbReference type="Proteomes" id="UP000501690">
    <property type="component" value="Linkage Group LG6"/>
</dbReference>
<dbReference type="Pfam" id="PF07983">
    <property type="entry name" value="X8"/>
    <property type="match status" value="1"/>
</dbReference>
<keyword evidence="12" id="KW-0418">Kinase</keyword>
<dbReference type="PRINTS" id="PR01217">
    <property type="entry name" value="PRICHEXTENSN"/>
</dbReference>